<dbReference type="Proteomes" id="UP001157502">
    <property type="component" value="Chromosome 16"/>
</dbReference>
<sequence>MAYLSVGTIRLVSLLLYLLGVTMSVITSSLSGNQKKKLLSFFGNVKLSLLYKASVHGYTAAAFHGRCDIQGPTVVAAFNSAGVLFGAYTSQDYTQTGHAVNDDKAFLYCITTGDEKPFSVSSANGQYGFTNTNTGPNFGTLVFLFDNTATVQYNADNGYNFDAVQMLGNNLQLSECEVYRVEGIGSFLTKPWRNMLWTSERKVELKEKVLDYKPMVKSVSNARVLLLGPVGAGKSSFFNSINSIFRGNMTSQAMCGSAGTSLTNQFRSFTIKSGKGGKPTPLVLCDTMGLEDEPGAGLNIDDVVNIYKGHIRDRYQFNPVTPLREDAPGYQKSVSLKDQIHCVVYVVDAGSVSLMSPEMVEKLAAIRQKTNQLGIPQLLLLTKVDEACPLVSEELHNVYSSHYIQRKAQEMSAALGIPLSCVLPVKNYSQELELNPVADILLLSVLDQMLNYADSFFENQPEEPHISPSL</sequence>
<accession>A0ACC2G9U0</accession>
<evidence type="ECO:0000313" key="1">
    <source>
        <dbReference type="EMBL" id="KAJ8000248.1"/>
    </source>
</evidence>
<keyword evidence="2" id="KW-1185">Reference proteome</keyword>
<organism evidence="1 2">
    <name type="scientific">Dallia pectoralis</name>
    <name type="common">Alaska blackfish</name>
    <dbReference type="NCBI Taxonomy" id="75939"/>
    <lineage>
        <taxon>Eukaryota</taxon>
        <taxon>Metazoa</taxon>
        <taxon>Chordata</taxon>
        <taxon>Craniata</taxon>
        <taxon>Vertebrata</taxon>
        <taxon>Euteleostomi</taxon>
        <taxon>Actinopterygii</taxon>
        <taxon>Neopterygii</taxon>
        <taxon>Teleostei</taxon>
        <taxon>Protacanthopterygii</taxon>
        <taxon>Esociformes</taxon>
        <taxon>Umbridae</taxon>
        <taxon>Dallia</taxon>
    </lineage>
</organism>
<comment type="caution">
    <text evidence="1">The sequence shown here is derived from an EMBL/GenBank/DDBJ whole genome shotgun (WGS) entry which is preliminary data.</text>
</comment>
<protein>
    <submittedName>
        <fullName evidence="1">Uncharacterized protein</fullName>
    </submittedName>
</protein>
<dbReference type="EMBL" id="CM055743">
    <property type="protein sequence ID" value="KAJ8000248.1"/>
    <property type="molecule type" value="Genomic_DNA"/>
</dbReference>
<gene>
    <name evidence="1" type="ORF">DPEC_G00202870</name>
</gene>
<proteinExistence type="predicted"/>
<evidence type="ECO:0000313" key="2">
    <source>
        <dbReference type="Proteomes" id="UP001157502"/>
    </source>
</evidence>
<name>A0ACC2G9U0_DALPE</name>
<reference evidence="1" key="1">
    <citation type="submission" date="2021-05" db="EMBL/GenBank/DDBJ databases">
        <authorList>
            <person name="Pan Q."/>
            <person name="Jouanno E."/>
            <person name="Zahm M."/>
            <person name="Klopp C."/>
            <person name="Cabau C."/>
            <person name="Louis A."/>
            <person name="Berthelot C."/>
            <person name="Parey E."/>
            <person name="Roest Crollius H."/>
            <person name="Montfort J."/>
            <person name="Robinson-Rechavi M."/>
            <person name="Bouchez O."/>
            <person name="Lampietro C."/>
            <person name="Lopez Roques C."/>
            <person name="Donnadieu C."/>
            <person name="Postlethwait J."/>
            <person name="Bobe J."/>
            <person name="Dillon D."/>
            <person name="Chandos A."/>
            <person name="von Hippel F."/>
            <person name="Guiguen Y."/>
        </authorList>
    </citation>
    <scope>NUCLEOTIDE SEQUENCE</scope>
    <source>
        <strain evidence="1">YG-Jan2019</strain>
    </source>
</reference>